<dbReference type="OMA" id="SHTENMA"/>
<keyword evidence="3" id="KW-0732">Signal</keyword>
<keyword evidence="1" id="KW-0539">Nucleus</keyword>
<dbReference type="GO" id="GO:0006351">
    <property type="term" value="P:DNA-templated transcription"/>
    <property type="evidence" value="ECO:0007669"/>
    <property type="project" value="InterPro"/>
</dbReference>
<evidence type="ECO:0000256" key="3">
    <source>
        <dbReference type="SAM" id="SignalP"/>
    </source>
</evidence>
<evidence type="ECO:0000256" key="1">
    <source>
        <dbReference type="ARBA" id="ARBA00023242"/>
    </source>
</evidence>
<dbReference type="KEGG" id="aalt:CC77DRAFT_1056951"/>
<feature type="compositionally biased region" description="Polar residues" evidence="2">
    <location>
        <begin position="579"/>
        <end position="590"/>
    </location>
</feature>
<gene>
    <name evidence="5" type="ORF">CC77DRAFT_1056951</name>
</gene>
<dbReference type="GO" id="GO:0003700">
    <property type="term" value="F:DNA-binding transcription factor activity"/>
    <property type="evidence" value="ECO:0007669"/>
    <property type="project" value="InterPro"/>
</dbReference>
<feature type="compositionally biased region" description="Acidic residues" evidence="2">
    <location>
        <begin position="50"/>
        <end position="59"/>
    </location>
</feature>
<dbReference type="CDD" id="cd12148">
    <property type="entry name" value="fungal_TF_MHR"/>
    <property type="match status" value="1"/>
</dbReference>
<dbReference type="PANTHER" id="PTHR46910:SF32">
    <property type="entry name" value="TRANSCRIPTION FACTOR DOMAIN-CONTAINING PROTEIN-RELATED"/>
    <property type="match status" value="1"/>
</dbReference>
<dbReference type="InterPro" id="IPR007219">
    <property type="entry name" value="XnlR_reg_dom"/>
</dbReference>
<keyword evidence="6" id="KW-1185">Reference proteome</keyword>
<dbReference type="VEuPathDB" id="FungiDB:CC77DRAFT_1056951"/>
<dbReference type="EMBL" id="KV441470">
    <property type="protein sequence ID" value="OAG25151.1"/>
    <property type="molecule type" value="Genomic_DNA"/>
</dbReference>
<dbReference type="Pfam" id="PF04082">
    <property type="entry name" value="Fungal_trans"/>
    <property type="match status" value="1"/>
</dbReference>
<name>A0A177E162_ALTAL</name>
<accession>A0A177E162</accession>
<feature type="domain" description="Xylanolytic transcriptional activator regulatory" evidence="4">
    <location>
        <begin position="287"/>
        <end position="360"/>
    </location>
</feature>
<dbReference type="GeneID" id="29113557"/>
<protein>
    <recommendedName>
        <fullName evidence="4">Xylanolytic transcriptional activator regulatory domain-containing protein</fullName>
    </recommendedName>
</protein>
<evidence type="ECO:0000259" key="4">
    <source>
        <dbReference type="SMART" id="SM00906"/>
    </source>
</evidence>
<evidence type="ECO:0000256" key="2">
    <source>
        <dbReference type="SAM" id="MobiDB-lite"/>
    </source>
</evidence>
<reference evidence="5 6" key="1">
    <citation type="submission" date="2016-05" db="EMBL/GenBank/DDBJ databases">
        <title>Comparative analysis of secretome profiles of manganese(II)-oxidizing ascomycete fungi.</title>
        <authorList>
            <consortium name="DOE Joint Genome Institute"/>
            <person name="Zeiner C.A."/>
            <person name="Purvine S.O."/>
            <person name="Zink E.M."/>
            <person name="Wu S."/>
            <person name="Pasa-Tolic L."/>
            <person name="Chaput D.L."/>
            <person name="Haridas S."/>
            <person name="Grigoriev I.V."/>
            <person name="Santelli C.M."/>
            <person name="Hansel C.M."/>
        </authorList>
    </citation>
    <scope>NUCLEOTIDE SEQUENCE [LARGE SCALE GENOMIC DNA]</scope>
    <source>
        <strain evidence="5 6">SRC1lrK2f</strain>
    </source>
</reference>
<feature type="chain" id="PRO_5008060067" description="Xylanolytic transcriptional activator regulatory domain-containing protein" evidence="3">
    <location>
        <begin position="25"/>
        <end position="646"/>
    </location>
</feature>
<evidence type="ECO:0000313" key="6">
    <source>
        <dbReference type="Proteomes" id="UP000077248"/>
    </source>
</evidence>
<feature type="signal peptide" evidence="3">
    <location>
        <begin position="1"/>
        <end position="24"/>
    </location>
</feature>
<dbReference type="PANTHER" id="PTHR46910">
    <property type="entry name" value="TRANSCRIPTION FACTOR PDR1"/>
    <property type="match status" value="1"/>
</dbReference>
<sequence length="646" mass="72410">MFQSWEKKLMRMLMLLRYLSDLRAKVARLEQNQGNASIASRVQTTADDATAQEEDIDALEPDHDRQQVNPFSIGGTRDNSPGHRPEPDESNLINPLIESFKFWSSSGRTFYLGTSSNWSFHGQILNLVHEHTRKSPLPSADLLFDGSAYDLPWDGTRSLPDSTSPVIPSIDYAIFLINAVKFHCAQLVHLFDEDEFMANMHAFYSNSETGAWKESMWYIHFLIILAFGKTFIQAKGNAPRPPGADFFVQALQLLPDTNRLCREPVTAVEILCCIALYLQALDSRNAAHVTIGQAMRISMIQGMHTDMPVENLGEPLVQRCRRIWWTVYILDRQMTSLMGLPQSIQDDDISCQPPDFVGSAQRAAALNMQIRLARIHAEIAKTVYGSKGRLRKKFVLSIKAVLDDLGHLEDAGTSTFVTIVVVTRPLLFCCLKKVFESPKEVRPLVSSRKIRHLLHISLEASQKILNILESLQDQGLLETFLPWDLDALFVSTMVLILTRFVDFSLMDNQTGHLDKAYGFMKTIVSSGNRIAAFRNVELHKLEEMLAEYFENREQPPTASPNTIGSGPSMQHPLSFPEGYQSTAGLLNSEDTLPPPYTGVSDEGSGFGDDLTAEQILAVAESMDIEGTDWLSFATLDNYQILDSSIQ</sequence>
<dbReference type="AlphaFoldDB" id="A0A177E162"/>
<dbReference type="GO" id="GO:0003677">
    <property type="term" value="F:DNA binding"/>
    <property type="evidence" value="ECO:0007669"/>
    <property type="project" value="InterPro"/>
</dbReference>
<evidence type="ECO:0000313" key="5">
    <source>
        <dbReference type="EMBL" id="OAG25151.1"/>
    </source>
</evidence>
<organism evidence="5 6">
    <name type="scientific">Alternaria alternata</name>
    <name type="common">Alternaria rot fungus</name>
    <name type="synonym">Torula alternata</name>
    <dbReference type="NCBI Taxonomy" id="5599"/>
    <lineage>
        <taxon>Eukaryota</taxon>
        <taxon>Fungi</taxon>
        <taxon>Dikarya</taxon>
        <taxon>Ascomycota</taxon>
        <taxon>Pezizomycotina</taxon>
        <taxon>Dothideomycetes</taxon>
        <taxon>Pleosporomycetidae</taxon>
        <taxon>Pleosporales</taxon>
        <taxon>Pleosporineae</taxon>
        <taxon>Pleosporaceae</taxon>
        <taxon>Alternaria</taxon>
        <taxon>Alternaria sect. Alternaria</taxon>
        <taxon>Alternaria alternata complex</taxon>
    </lineage>
</organism>
<dbReference type="GO" id="GO:0008270">
    <property type="term" value="F:zinc ion binding"/>
    <property type="evidence" value="ECO:0007669"/>
    <property type="project" value="InterPro"/>
</dbReference>
<dbReference type="Proteomes" id="UP000077248">
    <property type="component" value="Unassembled WGS sequence"/>
</dbReference>
<feature type="region of interest" description="Disordered" evidence="2">
    <location>
        <begin position="552"/>
        <end position="605"/>
    </location>
</feature>
<proteinExistence type="predicted"/>
<dbReference type="SMART" id="SM00906">
    <property type="entry name" value="Fungal_trans"/>
    <property type="match status" value="1"/>
</dbReference>
<dbReference type="InterPro" id="IPR050987">
    <property type="entry name" value="AtrR-like"/>
</dbReference>
<feature type="compositionally biased region" description="Polar residues" evidence="2">
    <location>
        <begin position="33"/>
        <end position="47"/>
    </location>
</feature>
<dbReference type="RefSeq" id="XP_018390572.1">
    <property type="nucleotide sequence ID" value="XM_018527963.1"/>
</dbReference>
<feature type="region of interest" description="Disordered" evidence="2">
    <location>
        <begin position="33"/>
        <end position="90"/>
    </location>
</feature>
<feature type="compositionally biased region" description="Polar residues" evidence="2">
    <location>
        <begin position="554"/>
        <end position="568"/>
    </location>
</feature>